<dbReference type="SUPFAM" id="SSF81383">
    <property type="entry name" value="F-box domain"/>
    <property type="match status" value="1"/>
</dbReference>
<organism evidence="3 4">
    <name type="scientific">Oldenlandia corymbosa var. corymbosa</name>
    <dbReference type="NCBI Taxonomy" id="529605"/>
    <lineage>
        <taxon>Eukaryota</taxon>
        <taxon>Viridiplantae</taxon>
        <taxon>Streptophyta</taxon>
        <taxon>Embryophyta</taxon>
        <taxon>Tracheophyta</taxon>
        <taxon>Spermatophyta</taxon>
        <taxon>Magnoliopsida</taxon>
        <taxon>eudicotyledons</taxon>
        <taxon>Gunneridae</taxon>
        <taxon>Pentapetalae</taxon>
        <taxon>asterids</taxon>
        <taxon>lamiids</taxon>
        <taxon>Gentianales</taxon>
        <taxon>Rubiaceae</taxon>
        <taxon>Rubioideae</taxon>
        <taxon>Spermacoceae</taxon>
        <taxon>Hedyotis-Oldenlandia complex</taxon>
        <taxon>Oldenlandia</taxon>
    </lineage>
</organism>
<dbReference type="InterPro" id="IPR036047">
    <property type="entry name" value="F-box-like_dom_sf"/>
</dbReference>
<evidence type="ECO:0000313" key="4">
    <source>
        <dbReference type="Proteomes" id="UP001161247"/>
    </source>
</evidence>
<evidence type="ECO:0000259" key="2">
    <source>
        <dbReference type="SMART" id="SM00256"/>
    </source>
</evidence>
<dbReference type="AlphaFoldDB" id="A0AAV1EDC8"/>
<dbReference type="CDD" id="cd22157">
    <property type="entry name" value="F-box_AtFBW1-like"/>
    <property type="match status" value="1"/>
</dbReference>
<dbReference type="Proteomes" id="UP001161247">
    <property type="component" value="Chromosome 9"/>
</dbReference>
<feature type="domain" description="F-box" evidence="2">
    <location>
        <begin position="40"/>
        <end position="80"/>
    </location>
</feature>
<protein>
    <submittedName>
        <fullName evidence="3">OLC1v1019145C1</fullName>
    </submittedName>
</protein>
<dbReference type="Pfam" id="PF00646">
    <property type="entry name" value="F-box"/>
    <property type="match status" value="1"/>
</dbReference>
<gene>
    <name evidence="3" type="ORF">OLC1_LOCUS23717</name>
</gene>
<dbReference type="PANTHER" id="PTHR31672">
    <property type="entry name" value="BNACNNG10540D PROTEIN"/>
    <property type="match status" value="1"/>
</dbReference>
<evidence type="ECO:0000313" key="3">
    <source>
        <dbReference type="EMBL" id="CAI9117694.1"/>
    </source>
</evidence>
<evidence type="ECO:0000256" key="1">
    <source>
        <dbReference type="SAM" id="MobiDB-lite"/>
    </source>
</evidence>
<dbReference type="Gene3D" id="1.20.1280.50">
    <property type="match status" value="1"/>
</dbReference>
<dbReference type="InterPro" id="IPR050796">
    <property type="entry name" value="SCF_F-box_component"/>
</dbReference>
<dbReference type="InterPro" id="IPR017451">
    <property type="entry name" value="F-box-assoc_interact_dom"/>
</dbReference>
<keyword evidence="4" id="KW-1185">Reference proteome</keyword>
<feature type="compositionally biased region" description="Polar residues" evidence="1">
    <location>
        <begin position="8"/>
        <end position="29"/>
    </location>
</feature>
<dbReference type="SMART" id="SM00256">
    <property type="entry name" value="FBOX"/>
    <property type="match status" value="1"/>
</dbReference>
<dbReference type="PANTHER" id="PTHR31672:SF13">
    <property type="entry name" value="F-BOX PROTEIN CPR30-LIKE"/>
    <property type="match status" value="1"/>
</dbReference>
<accession>A0AAV1EDC8</accession>
<dbReference type="Pfam" id="PF07734">
    <property type="entry name" value="FBA_1"/>
    <property type="match status" value="1"/>
</dbReference>
<reference evidence="3" key="1">
    <citation type="submission" date="2023-03" db="EMBL/GenBank/DDBJ databases">
        <authorList>
            <person name="Julca I."/>
        </authorList>
    </citation>
    <scope>NUCLEOTIDE SEQUENCE</scope>
</reference>
<proteinExistence type="predicted"/>
<name>A0AAV1EDC8_OLDCO</name>
<dbReference type="InterPro" id="IPR001810">
    <property type="entry name" value="F-box_dom"/>
</dbReference>
<dbReference type="NCBIfam" id="TIGR01640">
    <property type="entry name" value="F_box_assoc_1"/>
    <property type="match status" value="1"/>
</dbReference>
<feature type="region of interest" description="Disordered" evidence="1">
    <location>
        <begin position="1"/>
        <end position="34"/>
    </location>
</feature>
<sequence>MESKSDPPNRNQINQLMEDCPSSSSTPNLESDPELLMPDFPDEIAIEIISRLPAKSLGKFKCVSKPWLSLISSQGFIKTHLADSAESDDFSHHRLILYEFTDNRFQHRLYSASSLLNEVFDETTAAAEVFNIDYILQPYELFWVVDSCNGLVCLINMDRELILCNPCTKKFKKLPGSEIRKSNTLGFGYDSLNDDYKVVEFVDNKVNMYSVKTSSWRKIEDLEVITPAYDKPVHYVSGTFYWSTNDGVDDWMIASFDLGNETYGIMDRPPKNNDS</sequence>
<dbReference type="InterPro" id="IPR006527">
    <property type="entry name" value="F-box-assoc_dom_typ1"/>
</dbReference>
<dbReference type="EMBL" id="OX459126">
    <property type="protein sequence ID" value="CAI9117694.1"/>
    <property type="molecule type" value="Genomic_DNA"/>
</dbReference>